<dbReference type="AlphaFoldDB" id="A0A927HIA5"/>
<name>A0A927HIA5_KLEPN</name>
<proteinExistence type="predicted"/>
<accession>A0A927HIA5</accession>
<evidence type="ECO:0008006" key="4">
    <source>
        <dbReference type="Google" id="ProtNLM"/>
    </source>
</evidence>
<organism evidence="2 3">
    <name type="scientific">Klebsiella pneumoniae</name>
    <dbReference type="NCBI Taxonomy" id="573"/>
    <lineage>
        <taxon>Bacteria</taxon>
        <taxon>Pseudomonadati</taxon>
        <taxon>Pseudomonadota</taxon>
        <taxon>Gammaproteobacteria</taxon>
        <taxon>Enterobacterales</taxon>
        <taxon>Enterobacteriaceae</taxon>
        <taxon>Klebsiella/Raoultella group</taxon>
        <taxon>Klebsiella</taxon>
        <taxon>Klebsiella pneumoniae complex</taxon>
    </lineage>
</organism>
<evidence type="ECO:0000313" key="3">
    <source>
        <dbReference type="Proteomes" id="UP000631473"/>
    </source>
</evidence>
<protein>
    <recommendedName>
        <fullName evidence="4">Multifunctional conjugation protein TraI</fullName>
    </recommendedName>
</protein>
<reference evidence="2" key="1">
    <citation type="submission" date="2020-07" db="EMBL/GenBank/DDBJ databases">
        <title>Clinical and genomic characterization of carbapenemase-producing Enterobacterales causing secondary infections during the COVID-19 crisis at a New York City hospital.</title>
        <authorList>
            <person name="Gomez-Simmonds A."/>
            <person name="Annavajhala M.K."/>
            <person name="Uhlemann A.-C."/>
        </authorList>
    </citation>
    <scope>NUCLEOTIDE SEQUENCE</scope>
    <source>
        <strain evidence="2">NK1597</strain>
    </source>
</reference>
<dbReference type="Proteomes" id="UP000631473">
    <property type="component" value="Unassembled WGS sequence"/>
</dbReference>
<dbReference type="EMBL" id="JACXTI010000006">
    <property type="protein sequence ID" value="MBD3701588.1"/>
    <property type="molecule type" value="Genomic_DNA"/>
</dbReference>
<sequence>MGAGVFDGIKIGHGWVESPGRSVSETATVFASVTQRELDNATLNQLAQSGSHLRLYSAQDAARTTEKLSRHTAFSVVSEQLKSRSGETDWMRPLRSRRPGCIPRQNRPFTGHPAA</sequence>
<comment type="caution">
    <text evidence="2">The sequence shown here is derived from an EMBL/GenBank/DDBJ whole genome shotgun (WGS) entry which is preliminary data.</text>
</comment>
<evidence type="ECO:0000313" key="2">
    <source>
        <dbReference type="EMBL" id="MBD3701588.1"/>
    </source>
</evidence>
<gene>
    <name evidence="2" type="ORF">IE991_30010</name>
</gene>
<feature type="region of interest" description="Disordered" evidence="1">
    <location>
        <begin position="85"/>
        <end position="115"/>
    </location>
</feature>
<evidence type="ECO:0000256" key="1">
    <source>
        <dbReference type="SAM" id="MobiDB-lite"/>
    </source>
</evidence>